<dbReference type="Pfam" id="PF00076">
    <property type="entry name" value="RRM_1"/>
    <property type="match status" value="1"/>
</dbReference>
<feature type="compositionally biased region" description="Low complexity" evidence="2">
    <location>
        <begin position="273"/>
        <end position="285"/>
    </location>
</feature>
<dbReference type="Gene3D" id="3.30.70.330">
    <property type="match status" value="1"/>
</dbReference>
<reference evidence="4 5" key="1">
    <citation type="journal article" date="2024" name="IMA Fungus">
        <title>IMA Genome - F19 : A genome assembly and annotation guide to empower mycologists, including annotated draft genome sequences of Ceratocystis pirilliformis, Diaporthe australafricana, Fusarium ophioides, Paecilomyces lecythidis, and Sporothrix stenoceras.</title>
        <authorList>
            <person name="Aylward J."/>
            <person name="Wilson A.M."/>
            <person name="Visagie C.M."/>
            <person name="Spraker J."/>
            <person name="Barnes I."/>
            <person name="Buitendag C."/>
            <person name="Ceriani C."/>
            <person name="Del Mar Angel L."/>
            <person name="du Plessis D."/>
            <person name="Fuchs T."/>
            <person name="Gasser K."/>
            <person name="Kramer D."/>
            <person name="Li W."/>
            <person name="Munsamy K."/>
            <person name="Piso A."/>
            <person name="Price J.L."/>
            <person name="Sonnekus B."/>
            <person name="Thomas C."/>
            <person name="van der Nest A."/>
            <person name="van Dijk A."/>
            <person name="van Heerden A."/>
            <person name="van Vuuren N."/>
            <person name="Yilmaz N."/>
            <person name="Duong T.A."/>
            <person name="van der Merwe N.A."/>
            <person name="Wingfield M.J."/>
            <person name="Wingfield B.D."/>
        </authorList>
    </citation>
    <scope>NUCLEOTIDE SEQUENCE [LARGE SCALE GENOMIC DNA]</scope>
    <source>
        <strain evidence="4 5">CMW 5346</strain>
    </source>
</reference>
<keyword evidence="5" id="KW-1185">Reference proteome</keyword>
<feature type="compositionally biased region" description="Basic and acidic residues" evidence="2">
    <location>
        <begin position="560"/>
        <end position="616"/>
    </location>
</feature>
<dbReference type="InterPro" id="IPR052600">
    <property type="entry name" value="Nuc_rcpt_coact/corep"/>
</dbReference>
<evidence type="ECO:0000256" key="2">
    <source>
        <dbReference type="SAM" id="MobiDB-lite"/>
    </source>
</evidence>
<dbReference type="SMART" id="SM00360">
    <property type="entry name" value="RRM"/>
    <property type="match status" value="1"/>
</dbReference>
<evidence type="ECO:0000259" key="3">
    <source>
        <dbReference type="PROSITE" id="PS50102"/>
    </source>
</evidence>
<dbReference type="InterPro" id="IPR000504">
    <property type="entry name" value="RRM_dom"/>
</dbReference>
<evidence type="ECO:0000256" key="1">
    <source>
        <dbReference type="PROSITE-ProRule" id="PRU00176"/>
    </source>
</evidence>
<gene>
    <name evidence="4" type="primary">NAB3</name>
    <name evidence="4" type="ORF">Sste5346_003163</name>
</gene>
<protein>
    <submittedName>
        <fullName evidence="4">Nuclear polyadenylated RNA-binding protein 3</fullName>
    </submittedName>
</protein>
<feature type="compositionally biased region" description="Acidic residues" evidence="2">
    <location>
        <begin position="249"/>
        <end position="272"/>
    </location>
</feature>
<feature type="region of interest" description="Disordered" evidence="2">
    <location>
        <begin position="811"/>
        <end position="847"/>
    </location>
</feature>
<feature type="compositionally biased region" description="Basic and acidic residues" evidence="2">
    <location>
        <begin position="632"/>
        <end position="656"/>
    </location>
</feature>
<feature type="compositionally biased region" description="Low complexity" evidence="2">
    <location>
        <begin position="421"/>
        <end position="448"/>
    </location>
</feature>
<feature type="compositionally biased region" description="Polar residues" evidence="2">
    <location>
        <begin position="824"/>
        <end position="837"/>
    </location>
</feature>
<feature type="domain" description="RRM" evidence="3">
    <location>
        <begin position="484"/>
        <end position="555"/>
    </location>
</feature>
<evidence type="ECO:0000313" key="5">
    <source>
        <dbReference type="Proteomes" id="UP001583186"/>
    </source>
</evidence>
<dbReference type="Proteomes" id="UP001583186">
    <property type="component" value="Unassembled WGS sequence"/>
</dbReference>
<proteinExistence type="predicted"/>
<feature type="compositionally biased region" description="Low complexity" evidence="2">
    <location>
        <begin position="221"/>
        <end position="235"/>
    </location>
</feature>
<feature type="compositionally biased region" description="Basic and acidic residues" evidence="2">
    <location>
        <begin position="84"/>
        <end position="95"/>
    </location>
</feature>
<dbReference type="PROSITE" id="PS50102">
    <property type="entry name" value="RRM"/>
    <property type="match status" value="1"/>
</dbReference>
<evidence type="ECO:0000313" key="4">
    <source>
        <dbReference type="EMBL" id="KAL1899240.1"/>
    </source>
</evidence>
<feature type="compositionally biased region" description="Low complexity" evidence="2">
    <location>
        <begin position="194"/>
        <end position="214"/>
    </location>
</feature>
<dbReference type="EMBL" id="JAWCUI010000013">
    <property type="protein sequence ID" value="KAL1899240.1"/>
    <property type="molecule type" value="Genomic_DNA"/>
</dbReference>
<dbReference type="PANTHER" id="PTHR23295">
    <property type="entry name" value="NUCLEAR RECEPTOR COACTIVATOR 5-RELATED"/>
    <property type="match status" value="1"/>
</dbReference>
<dbReference type="PANTHER" id="PTHR23295:SF6">
    <property type="entry name" value="NEOSIN, ISOFORM A"/>
    <property type="match status" value="1"/>
</dbReference>
<feature type="region of interest" description="Disordered" evidence="2">
    <location>
        <begin position="421"/>
        <end position="452"/>
    </location>
</feature>
<accession>A0ABR3ZFS4</accession>
<feature type="region of interest" description="Disordered" evidence="2">
    <location>
        <begin position="73"/>
        <end position="337"/>
    </location>
</feature>
<feature type="compositionally biased region" description="Basic and acidic residues" evidence="2">
    <location>
        <begin position="137"/>
        <end position="152"/>
    </location>
</feature>
<keyword evidence="1" id="KW-0694">RNA-binding</keyword>
<dbReference type="SUPFAM" id="SSF54928">
    <property type="entry name" value="RNA-binding domain, RBD"/>
    <property type="match status" value="1"/>
</dbReference>
<organism evidence="4 5">
    <name type="scientific">Sporothrix stenoceras</name>
    <dbReference type="NCBI Taxonomy" id="5173"/>
    <lineage>
        <taxon>Eukaryota</taxon>
        <taxon>Fungi</taxon>
        <taxon>Dikarya</taxon>
        <taxon>Ascomycota</taxon>
        <taxon>Pezizomycotina</taxon>
        <taxon>Sordariomycetes</taxon>
        <taxon>Sordariomycetidae</taxon>
        <taxon>Ophiostomatales</taxon>
        <taxon>Ophiostomataceae</taxon>
        <taxon>Sporothrix</taxon>
    </lineage>
</organism>
<feature type="compositionally biased region" description="Low complexity" evidence="2">
    <location>
        <begin position="312"/>
        <end position="331"/>
    </location>
</feature>
<name>A0ABR3ZFS4_9PEZI</name>
<dbReference type="InterPro" id="IPR012677">
    <property type="entry name" value="Nucleotide-bd_a/b_plait_sf"/>
</dbReference>
<sequence>MSSIPEAPPDEAAPSPDAAITAIPAAVNADVDAAIANGETLPGELPEDDDDDLYSEGEGEVVLNTAEHTVATVDGAEQQDEVNDATHEAEADARAGVKVGADADTDAEAEAVDNAVDASDEAYASNTQEAGNDPDADDVKAADAADENKAEVNEGSTEAQPSAADEAVPGTVPAESTPPTEPIAQAATKESQPDADQGSAVDAVDAVDAAAAAAADDEPSAPDASADAPSQAVAPEVETEAASYIPLVDDNDAEEDGEIVEEDADVDADVEDSASAAQNGASSSSPLPYIDDIAMMDTGELGDIQPSAPTESSFTSSIQAQATSATSASTTNDSGPGIDFDKMIDAISGNAAKDTAKPLITVTGSQVPIGAPKGPANPFPRPPTGPARMTGRFANNPNLPNAPKVSAAGTVPHGIPPQFPAAAGGRRAQAAARAAQGQGQPPTAPRQANNNRERAAVDRAYHAFLNEEKIHVAEGKWEAFPEGSRMFVGNLSQERVSKRDVFEHFHRYGRLAQIAIKSAYGFVQYHSAAEASAAMRELEGVEIKGRKIHLEISKLPQITKGRERESGLVGRENDRARGGKDRSPERAKNRGGRDRDGDRYDGRGQDNSRRSRDDHYAGSPNGHGMSPHHGHGRSDSYGRGRGGRDDYSRRSRDRSRSPSRHGSHGDGRGYRSRRSPSPYGRNRDSSGHGNADALKTRYGSDVPDVQLLVAQGLDREFIKWVQVPFHERGLKTDVILLTPHTPPRDSIIQVHVLEGVTAVVDLDTRSQANGTIPVQVFNRLGGVSNIRFDGYQDLTPSVAADVVVRAKSATAAQQAPRYPPHQPPYSQGYQAAPSFSQPYAPPPTTVAPGNGIDLASLVGQLDNATLAQLLSAIQAPQAPQATPTCGQPPAAPQYAVSGNASQEAQLAALLGTLGAAAGAPPAPAAAFAYGSAPAPYGAPPAPGYQTALPQGLDEQSIQALMAHFAQSRQ</sequence>
<comment type="caution">
    <text evidence="4">The sequence shown here is derived from an EMBL/GenBank/DDBJ whole genome shotgun (WGS) entry which is preliminary data.</text>
</comment>
<feature type="region of interest" description="Disordered" evidence="2">
    <location>
        <begin position="559"/>
        <end position="697"/>
    </location>
</feature>
<dbReference type="InterPro" id="IPR035979">
    <property type="entry name" value="RBD_domain_sf"/>
</dbReference>